<protein>
    <recommendedName>
        <fullName evidence="7">Enoyl-CoA hydratase</fullName>
    </recommendedName>
</protein>
<dbReference type="CDD" id="cd06558">
    <property type="entry name" value="crotonase-like"/>
    <property type="match status" value="1"/>
</dbReference>
<dbReference type="Gene3D" id="3.90.226.10">
    <property type="entry name" value="2-enoyl-CoA Hydratase, Chain A, domain 1"/>
    <property type="match status" value="1"/>
</dbReference>
<dbReference type="PANTHER" id="PTHR11941:SF169">
    <property type="entry name" value="(7AS)-7A-METHYL-1,5-DIOXO-2,3,5,6,7,7A-HEXAHYDRO-1H-INDENE-CARBOXYL-COA HYDROLASE"/>
    <property type="match status" value="1"/>
</dbReference>
<dbReference type="GO" id="GO:0016829">
    <property type="term" value="F:lyase activity"/>
    <property type="evidence" value="ECO:0007669"/>
    <property type="project" value="UniProtKB-KW"/>
</dbReference>
<name>A0A0A0NI52_STRRN</name>
<organism evidence="5 6">
    <name type="scientific">Streptomyces rapamycinicus (strain ATCC 29253 / DSM 41530 / NRRL 5491 / AYB-994)</name>
    <name type="common">Streptomyces hygroscopicus (strain ATCC 29253)</name>
    <dbReference type="NCBI Taxonomy" id="1343740"/>
    <lineage>
        <taxon>Bacteria</taxon>
        <taxon>Bacillati</taxon>
        <taxon>Actinomycetota</taxon>
        <taxon>Actinomycetes</taxon>
        <taxon>Kitasatosporales</taxon>
        <taxon>Streptomycetaceae</taxon>
        <taxon>Streptomyces</taxon>
        <taxon>Streptomyces violaceusniger group</taxon>
    </lineage>
</organism>
<dbReference type="eggNOG" id="COG1024">
    <property type="taxonomic scope" value="Bacteria"/>
</dbReference>
<dbReference type="SUPFAM" id="SSF52096">
    <property type="entry name" value="ClpP/crotonase"/>
    <property type="match status" value="1"/>
</dbReference>
<keyword evidence="2" id="KW-0443">Lipid metabolism</keyword>
<evidence type="ECO:0000256" key="2">
    <source>
        <dbReference type="ARBA" id="ARBA00023098"/>
    </source>
</evidence>
<dbReference type="KEGG" id="src:M271_12395"/>
<dbReference type="PROSITE" id="PS00166">
    <property type="entry name" value="ENOYL_COA_HYDRATASE"/>
    <property type="match status" value="1"/>
</dbReference>
<dbReference type="HOGENOM" id="CLU_009834_7_2_11"/>
<dbReference type="PANTHER" id="PTHR11941">
    <property type="entry name" value="ENOYL-COA HYDRATASE-RELATED"/>
    <property type="match status" value="1"/>
</dbReference>
<dbReference type="Pfam" id="PF00378">
    <property type="entry name" value="ECH_1"/>
    <property type="match status" value="1"/>
</dbReference>
<dbReference type="InterPro" id="IPR001753">
    <property type="entry name" value="Enoyl-CoA_hydra/iso"/>
</dbReference>
<gene>
    <name evidence="5" type="ORF">D3C57_131205</name>
</gene>
<evidence type="ECO:0000313" key="6">
    <source>
        <dbReference type="Proteomes" id="UP000281594"/>
    </source>
</evidence>
<dbReference type="EMBL" id="QYCY01000002">
    <property type="protein sequence ID" value="RLV73785.1"/>
    <property type="molecule type" value="Genomic_DNA"/>
</dbReference>
<reference evidence="5 6" key="1">
    <citation type="journal article" date="2018" name="J. Biol. Chem.">
        <title>Discovery of the actinoplanic acid pathway in Streptomyces rapamycinicus reveals a genetically conserved synergism with rapamycin.</title>
        <authorList>
            <person name="Mrak P."/>
            <person name="Krastel P."/>
            <person name="Pivk Lukancic P."/>
            <person name="Tao J."/>
            <person name="Pistorius D."/>
            <person name="Moore C.M."/>
        </authorList>
    </citation>
    <scope>NUCLEOTIDE SEQUENCE [LARGE SCALE GENOMIC DNA]</scope>
    <source>
        <strain evidence="5 6">NRRL 5491</strain>
    </source>
</reference>
<dbReference type="STRING" id="1343740.M271_12395"/>
<evidence type="ECO:0008006" key="7">
    <source>
        <dbReference type="Google" id="ProtNLM"/>
    </source>
</evidence>
<evidence type="ECO:0000256" key="3">
    <source>
        <dbReference type="ARBA" id="ARBA00023239"/>
    </source>
</evidence>
<keyword evidence="3" id="KW-0456">Lyase</keyword>
<dbReference type="GO" id="GO:0006635">
    <property type="term" value="P:fatty acid beta-oxidation"/>
    <property type="evidence" value="ECO:0007669"/>
    <property type="project" value="TreeGrafter"/>
</dbReference>
<dbReference type="InterPro" id="IPR014748">
    <property type="entry name" value="Enoyl-CoA_hydra_C"/>
</dbReference>
<dbReference type="InterPro" id="IPR018376">
    <property type="entry name" value="Enoyl-CoA_hyd/isom_CS"/>
</dbReference>
<proteinExistence type="inferred from homology"/>
<evidence type="ECO:0000313" key="5">
    <source>
        <dbReference type="EMBL" id="RLV73785.1"/>
    </source>
</evidence>
<comment type="similarity">
    <text evidence="1 4">Belongs to the enoyl-CoA hydratase/isomerase family.</text>
</comment>
<dbReference type="Gene3D" id="1.10.12.10">
    <property type="entry name" value="Lyase 2-enoyl-coa Hydratase, Chain A, domain 2"/>
    <property type="match status" value="1"/>
</dbReference>
<sequence>MVTFETLEYEKSHDGKVATIWLNRPESLNAINNTLAREREEALKLADADEEVRAILIRGRGRAFCAGRDLKELSGEALGNQAESWRIVRSSGLLALSNDWHISKPTIAIVHGFAVAGGFEMMMWCDLAIVTDDAQIGDYHLNRGLLGGAGPYWAVPRSIGLRKTKELFWSGKLLSGKQAEEWGLVNLSVPADELEQAIDEFVAPLINKSPLAMEWCKLAVGRGLESDRETIALLEHFMVMSNHQTQDAKEGATAFVQKREPKWEGR</sequence>
<dbReference type="InterPro" id="IPR029045">
    <property type="entry name" value="ClpP/crotonase-like_dom_sf"/>
</dbReference>
<evidence type="ECO:0000256" key="1">
    <source>
        <dbReference type="ARBA" id="ARBA00005254"/>
    </source>
</evidence>
<comment type="caution">
    <text evidence="5">The sequence shown here is derived from an EMBL/GenBank/DDBJ whole genome shotgun (WGS) entry which is preliminary data.</text>
</comment>
<evidence type="ECO:0000256" key="4">
    <source>
        <dbReference type="RuleBase" id="RU003707"/>
    </source>
</evidence>
<accession>A0A0A0NI52</accession>
<dbReference type="AlphaFoldDB" id="A0A0A0NI52"/>
<dbReference type="Proteomes" id="UP000281594">
    <property type="component" value="Unassembled WGS sequence"/>
</dbReference>